<reference evidence="1 2" key="1">
    <citation type="submission" date="2018-12" db="EMBL/GenBank/DDBJ databases">
        <authorList>
            <person name="Li S."/>
            <person name="Yang R."/>
            <person name="Chen G."/>
            <person name="Zou L."/>
            <person name="Zhang C."/>
            <person name="Chen Y."/>
            <person name="Liu Z."/>
            <person name="Li Y."/>
            <person name="Yan Y."/>
            <person name="Huang M."/>
            <person name="Chen T."/>
        </authorList>
    </citation>
    <scope>NUCLEOTIDE SEQUENCE [LARGE SCALE GENOMIC DNA]</scope>
    <source>
        <strain evidence="1 2">2014</strain>
    </source>
</reference>
<evidence type="ECO:0000313" key="1">
    <source>
        <dbReference type="EMBL" id="AZL72314.1"/>
    </source>
</evidence>
<accession>A0ABM7CLP0</accession>
<protein>
    <recommendedName>
        <fullName evidence="3">DUF4145 domain-containing protein</fullName>
    </recommendedName>
</protein>
<name>A0ABM7CLP0_9PSED</name>
<keyword evidence="2" id="KW-1185">Reference proteome</keyword>
<evidence type="ECO:0000313" key="2">
    <source>
        <dbReference type="Proteomes" id="UP000272622"/>
    </source>
</evidence>
<proteinExistence type="predicted"/>
<gene>
    <name evidence="1" type="ORF">EI693_04105</name>
</gene>
<dbReference type="EMBL" id="CP034337">
    <property type="protein sequence ID" value="AZL72314.1"/>
    <property type="molecule type" value="Genomic_DNA"/>
</dbReference>
<sequence length="241" mass="27470">MMIKEFFSEELALSEGDYKKFSIGDLTSSLNGRVDKRIISTLDLIKDFGDKASHYNPDVKLSRSESEKAVQAAFELFPLIIIDHLISNPLSSHPDRATLLSTTLPKIRIKIIEEFIDFNNLDSEYQIGLLHKWCLACVKNGGREKARRKLHGLLKKGKISESFFDFETKSINEIAFRMSKGELPVPKSHEDFARNFNDVLSKLSPESKSINEKLISILERMVEKIQPSEFGTLRGMQVFMV</sequence>
<evidence type="ECO:0008006" key="3">
    <source>
        <dbReference type="Google" id="ProtNLM"/>
    </source>
</evidence>
<dbReference type="RefSeq" id="WP_125462603.1">
    <property type="nucleotide sequence ID" value="NZ_CP034337.1"/>
</dbReference>
<dbReference type="Proteomes" id="UP000272622">
    <property type="component" value="Chromosome"/>
</dbReference>
<organism evidence="1 2">
    <name type="scientific">Pseudomonas oryziphila</name>
    <dbReference type="NCBI Taxonomy" id="2894079"/>
    <lineage>
        <taxon>Bacteria</taxon>
        <taxon>Pseudomonadati</taxon>
        <taxon>Pseudomonadota</taxon>
        <taxon>Gammaproteobacteria</taxon>
        <taxon>Pseudomonadales</taxon>
        <taxon>Pseudomonadaceae</taxon>
        <taxon>Pseudomonas</taxon>
    </lineage>
</organism>